<gene>
    <name evidence="2" type="ORF">GCM10025867_08130</name>
</gene>
<keyword evidence="3" id="KW-1185">Reference proteome</keyword>
<name>A0ABM8GJK1_9MICO</name>
<dbReference type="EMBL" id="AP027732">
    <property type="protein sequence ID" value="BDZ48572.1"/>
    <property type="molecule type" value="Genomic_DNA"/>
</dbReference>
<evidence type="ECO:0000256" key="1">
    <source>
        <dbReference type="SAM" id="Phobius"/>
    </source>
</evidence>
<feature type="transmembrane region" description="Helical" evidence="1">
    <location>
        <begin position="27"/>
        <end position="49"/>
    </location>
</feature>
<sequence>MTSSDTTTKGTPVPARPEIAPGSRRNYAIFTGITVLFIFVQSITAGNFIEGGLPDSAKETWTNIHGGLAYPIMLFALIAAIVALRGSARRAGSGSSP</sequence>
<proteinExistence type="predicted"/>
<keyword evidence="1" id="KW-1133">Transmembrane helix</keyword>
<reference evidence="3" key="1">
    <citation type="journal article" date="2019" name="Int. J. Syst. Evol. Microbiol.">
        <title>The Global Catalogue of Microorganisms (GCM) 10K type strain sequencing project: providing services to taxonomists for standard genome sequencing and annotation.</title>
        <authorList>
            <consortium name="The Broad Institute Genomics Platform"/>
            <consortium name="The Broad Institute Genome Sequencing Center for Infectious Disease"/>
            <person name="Wu L."/>
            <person name="Ma J."/>
        </authorList>
    </citation>
    <scope>NUCLEOTIDE SEQUENCE [LARGE SCALE GENOMIC DNA]</scope>
    <source>
        <strain evidence="3">NBRC 108728</strain>
    </source>
</reference>
<accession>A0ABM8GJK1</accession>
<organism evidence="2 3">
    <name type="scientific">Frondihabitans sucicola</name>
    <dbReference type="NCBI Taxonomy" id="1268041"/>
    <lineage>
        <taxon>Bacteria</taxon>
        <taxon>Bacillati</taxon>
        <taxon>Actinomycetota</taxon>
        <taxon>Actinomycetes</taxon>
        <taxon>Micrococcales</taxon>
        <taxon>Microbacteriaceae</taxon>
        <taxon>Frondihabitans</taxon>
    </lineage>
</organism>
<keyword evidence="1" id="KW-0472">Membrane</keyword>
<evidence type="ECO:0000313" key="3">
    <source>
        <dbReference type="Proteomes" id="UP001321486"/>
    </source>
</evidence>
<dbReference type="Proteomes" id="UP001321486">
    <property type="component" value="Chromosome"/>
</dbReference>
<keyword evidence="1" id="KW-0812">Transmembrane</keyword>
<feature type="transmembrane region" description="Helical" evidence="1">
    <location>
        <begin position="69"/>
        <end position="88"/>
    </location>
</feature>
<dbReference type="RefSeq" id="WP_286345534.1">
    <property type="nucleotide sequence ID" value="NZ_AP027732.1"/>
</dbReference>
<evidence type="ECO:0000313" key="2">
    <source>
        <dbReference type="EMBL" id="BDZ48572.1"/>
    </source>
</evidence>
<protein>
    <submittedName>
        <fullName evidence="2">Uncharacterized protein</fullName>
    </submittedName>
</protein>